<evidence type="ECO:0008006" key="4">
    <source>
        <dbReference type="Google" id="ProtNLM"/>
    </source>
</evidence>
<evidence type="ECO:0000313" key="2">
    <source>
        <dbReference type="EMBL" id="RNA14817.1"/>
    </source>
</evidence>
<evidence type="ECO:0000256" key="1">
    <source>
        <dbReference type="SAM" id="SignalP"/>
    </source>
</evidence>
<gene>
    <name evidence="2" type="ORF">BpHYR1_054297</name>
</gene>
<sequence length="89" mass="10214">MWFDLGILLTGFGSACSCCWSCNCKYSSTGSMGTSRYRFEFGMGLDGTLSNLGFVSRRLLDTFLKDKFCSYFFDTRLKLIILKYVFDMK</sequence>
<dbReference type="EMBL" id="REGN01005104">
    <property type="protein sequence ID" value="RNA14817.1"/>
    <property type="molecule type" value="Genomic_DNA"/>
</dbReference>
<evidence type="ECO:0000313" key="3">
    <source>
        <dbReference type="Proteomes" id="UP000276133"/>
    </source>
</evidence>
<organism evidence="2 3">
    <name type="scientific">Brachionus plicatilis</name>
    <name type="common">Marine rotifer</name>
    <name type="synonym">Brachionus muelleri</name>
    <dbReference type="NCBI Taxonomy" id="10195"/>
    <lineage>
        <taxon>Eukaryota</taxon>
        <taxon>Metazoa</taxon>
        <taxon>Spiralia</taxon>
        <taxon>Gnathifera</taxon>
        <taxon>Rotifera</taxon>
        <taxon>Eurotatoria</taxon>
        <taxon>Monogononta</taxon>
        <taxon>Pseudotrocha</taxon>
        <taxon>Ploima</taxon>
        <taxon>Brachionidae</taxon>
        <taxon>Brachionus</taxon>
    </lineage>
</organism>
<reference evidence="2 3" key="1">
    <citation type="journal article" date="2018" name="Sci. Rep.">
        <title>Genomic signatures of local adaptation to the degree of environmental predictability in rotifers.</title>
        <authorList>
            <person name="Franch-Gras L."/>
            <person name="Hahn C."/>
            <person name="Garcia-Roger E.M."/>
            <person name="Carmona M.J."/>
            <person name="Serra M."/>
            <person name="Gomez A."/>
        </authorList>
    </citation>
    <scope>NUCLEOTIDE SEQUENCE [LARGE SCALE GENOMIC DNA]</scope>
    <source>
        <strain evidence="2">HYR1</strain>
    </source>
</reference>
<dbReference type="AlphaFoldDB" id="A0A3M7QTQ3"/>
<feature type="chain" id="PRO_5018215084" description="Secreted protein" evidence="1">
    <location>
        <begin position="18"/>
        <end position="89"/>
    </location>
</feature>
<protein>
    <recommendedName>
        <fullName evidence="4">Secreted protein</fullName>
    </recommendedName>
</protein>
<keyword evidence="3" id="KW-1185">Reference proteome</keyword>
<comment type="caution">
    <text evidence="2">The sequence shown here is derived from an EMBL/GenBank/DDBJ whole genome shotgun (WGS) entry which is preliminary data.</text>
</comment>
<feature type="signal peptide" evidence="1">
    <location>
        <begin position="1"/>
        <end position="17"/>
    </location>
</feature>
<dbReference type="Proteomes" id="UP000276133">
    <property type="component" value="Unassembled WGS sequence"/>
</dbReference>
<proteinExistence type="predicted"/>
<keyword evidence="1" id="KW-0732">Signal</keyword>
<name>A0A3M7QTQ3_BRAPC</name>
<accession>A0A3M7QTQ3</accession>